<feature type="transmembrane region" description="Helical" evidence="5">
    <location>
        <begin position="44"/>
        <end position="63"/>
    </location>
</feature>
<feature type="transmembrane region" description="Helical" evidence="5">
    <location>
        <begin position="100"/>
        <end position="120"/>
    </location>
</feature>
<organism evidence="7 8">
    <name type="scientific">Thermogymnomonas acidicola</name>
    <dbReference type="NCBI Taxonomy" id="399579"/>
    <lineage>
        <taxon>Archaea</taxon>
        <taxon>Methanobacteriati</taxon>
        <taxon>Thermoplasmatota</taxon>
        <taxon>Thermoplasmata</taxon>
        <taxon>Thermoplasmatales</taxon>
        <taxon>Thermogymnomonas</taxon>
    </lineage>
</organism>
<feature type="transmembrane region" description="Helical" evidence="5">
    <location>
        <begin position="20"/>
        <end position="38"/>
    </location>
</feature>
<dbReference type="Proteomes" id="UP000632195">
    <property type="component" value="Unassembled WGS sequence"/>
</dbReference>
<dbReference type="AlphaFoldDB" id="A0AA37BQM5"/>
<keyword evidence="2 5" id="KW-0812">Transmembrane</keyword>
<feature type="transmembrane region" description="Helical" evidence="5">
    <location>
        <begin position="236"/>
        <end position="256"/>
    </location>
</feature>
<dbReference type="InterPro" id="IPR050367">
    <property type="entry name" value="APC_superfamily"/>
</dbReference>
<feature type="transmembrane region" description="Helical" evidence="5">
    <location>
        <begin position="132"/>
        <end position="152"/>
    </location>
</feature>
<evidence type="ECO:0000313" key="8">
    <source>
        <dbReference type="Proteomes" id="UP000632195"/>
    </source>
</evidence>
<sequence>MTQSISNDSLPRGVIGQFRLVWQAMGALSIAADAAYLLTGVALFALGATPLSILLGVIFYLFIMNTGYQFSKFVSSAGSYYKFAALSLGGTVGTFQAWNMIFYTTLGYGSFGFLGLASFITLIDPKYSLPEFWIPVAVAAALVSFLLTYFGIRASTDYQILGGLIEVGVIIAGSIAIIVSAGHSNTLEVFTTSLLPGGVSQLFYSMIYSVVLFFGTTLSVTSLAEETREPEKSVTRALITTTVIAGFTLVLVSYAFTVGWGPRDMSSFATSPDPGLILFREHGVLLYALLIAVTVNSFMGYNIAVSNSNSRVYYTFARDGILFLPRSLARVHSRYGSPHVSATFVLVASLVVALAFGLAFGPAEGGLLMLYANGYCAYLEHIVASIGLPVMARKRGQFRVVQHLLFPAVAVGVLGAVIFFSFYPSPPAYPFDLAAYIGVAWIPFSAIMATVEYRLHPERVLAAGRAPSEAGGE</sequence>
<dbReference type="Gene3D" id="1.20.1740.10">
    <property type="entry name" value="Amino acid/polyamine transporter I"/>
    <property type="match status" value="1"/>
</dbReference>
<feature type="transmembrane region" description="Helical" evidence="5">
    <location>
        <begin position="164"/>
        <end position="182"/>
    </location>
</feature>
<protein>
    <submittedName>
        <fullName evidence="7">Amino acid permease</fullName>
    </submittedName>
</protein>
<feature type="transmembrane region" description="Helical" evidence="5">
    <location>
        <begin position="202"/>
        <end position="224"/>
    </location>
</feature>
<keyword evidence="3 5" id="KW-1133">Transmembrane helix</keyword>
<dbReference type="InterPro" id="IPR004841">
    <property type="entry name" value="AA-permease/SLC12A_dom"/>
</dbReference>
<evidence type="ECO:0000256" key="4">
    <source>
        <dbReference type="ARBA" id="ARBA00023136"/>
    </source>
</evidence>
<dbReference type="PIRSF" id="PIRSF006060">
    <property type="entry name" value="AA_transporter"/>
    <property type="match status" value="1"/>
</dbReference>
<keyword evidence="8" id="KW-1185">Reference proteome</keyword>
<reference evidence="7" key="1">
    <citation type="journal article" date="2014" name="Int. J. Syst. Evol. Microbiol.">
        <title>Complete genome sequence of Corynebacterium casei LMG S-19264T (=DSM 44701T), isolated from a smear-ripened cheese.</title>
        <authorList>
            <consortium name="US DOE Joint Genome Institute (JGI-PGF)"/>
            <person name="Walter F."/>
            <person name="Albersmeier A."/>
            <person name="Kalinowski J."/>
            <person name="Ruckert C."/>
        </authorList>
    </citation>
    <scope>NUCLEOTIDE SEQUENCE</scope>
    <source>
        <strain evidence="7">JCM 13583</strain>
    </source>
</reference>
<evidence type="ECO:0000256" key="2">
    <source>
        <dbReference type="ARBA" id="ARBA00022692"/>
    </source>
</evidence>
<evidence type="ECO:0000256" key="5">
    <source>
        <dbReference type="SAM" id="Phobius"/>
    </source>
</evidence>
<dbReference type="PANTHER" id="PTHR42770">
    <property type="entry name" value="AMINO ACID TRANSPORTER-RELATED"/>
    <property type="match status" value="1"/>
</dbReference>
<dbReference type="GO" id="GO:0016020">
    <property type="term" value="C:membrane"/>
    <property type="evidence" value="ECO:0007669"/>
    <property type="project" value="UniProtKB-SubCell"/>
</dbReference>
<feature type="transmembrane region" description="Helical" evidence="5">
    <location>
        <begin position="404"/>
        <end position="423"/>
    </location>
</feature>
<evidence type="ECO:0000313" key="7">
    <source>
        <dbReference type="EMBL" id="GGM70537.1"/>
    </source>
</evidence>
<keyword evidence="4 5" id="KW-0472">Membrane</keyword>
<dbReference type="EMBL" id="BMNY01000001">
    <property type="protein sequence ID" value="GGM70537.1"/>
    <property type="molecule type" value="Genomic_DNA"/>
</dbReference>
<dbReference type="PANTHER" id="PTHR42770:SF11">
    <property type="entry name" value="INNER MEMBRANE TRANSPORT PROTEIN YBAT"/>
    <property type="match status" value="1"/>
</dbReference>
<comment type="caution">
    <text evidence="7">The sequence shown here is derived from an EMBL/GenBank/DDBJ whole genome shotgun (WGS) entry which is preliminary data.</text>
</comment>
<accession>A0AA37BQM5</accession>
<dbReference type="Pfam" id="PF00324">
    <property type="entry name" value="AA_permease"/>
    <property type="match status" value="1"/>
</dbReference>
<name>A0AA37BQM5_9ARCH</name>
<feature type="transmembrane region" description="Helical" evidence="5">
    <location>
        <begin position="435"/>
        <end position="455"/>
    </location>
</feature>
<feature type="transmembrane region" description="Helical" evidence="5">
    <location>
        <begin position="284"/>
        <end position="304"/>
    </location>
</feature>
<comment type="subcellular location">
    <subcellularLocation>
        <location evidence="1">Membrane</location>
        <topology evidence="1">Multi-pass membrane protein</topology>
    </subcellularLocation>
</comment>
<dbReference type="RefSeq" id="WP_229657459.1">
    <property type="nucleotide sequence ID" value="NZ_BMNY01000001.1"/>
</dbReference>
<evidence type="ECO:0000256" key="3">
    <source>
        <dbReference type="ARBA" id="ARBA00022989"/>
    </source>
</evidence>
<reference evidence="7" key="2">
    <citation type="submission" date="2022-09" db="EMBL/GenBank/DDBJ databases">
        <authorList>
            <person name="Sun Q."/>
            <person name="Ohkuma M."/>
        </authorList>
    </citation>
    <scope>NUCLEOTIDE SEQUENCE</scope>
    <source>
        <strain evidence="7">JCM 13583</strain>
    </source>
</reference>
<evidence type="ECO:0000256" key="1">
    <source>
        <dbReference type="ARBA" id="ARBA00004141"/>
    </source>
</evidence>
<proteinExistence type="predicted"/>
<evidence type="ECO:0000259" key="6">
    <source>
        <dbReference type="Pfam" id="PF00324"/>
    </source>
</evidence>
<feature type="transmembrane region" description="Helical" evidence="5">
    <location>
        <begin position="340"/>
        <end position="360"/>
    </location>
</feature>
<dbReference type="GO" id="GO:0055085">
    <property type="term" value="P:transmembrane transport"/>
    <property type="evidence" value="ECO:0007669"/>
    <property type="project" value="InterPro"/>
</dbReference>
<feature type="domain" description="Amino acid permease/ SLC12A" evidence="6">
    <location>
        <begin position="37"/>
        <end position="391"/>
    </location>
</feature>
<gene>
    <name evidence="7" type="ORF">GCM10007108_05720</name>
</gene>
<feature type="transmembrane region" description="Helical" evidence="5">
    <location>
        <begin position="372"/>
        <end position="392"/>
    </location>
</feature>